<organism evidence="3 4">
    <name type="scientific">Actinomortierella ambigua</name>
    <dbReference type="NCBI Taxonomy" id="1343610"/>
    <lineage>
        <taxon>Eukaryota</taxon>
        <taxon>Fungi</taxon>
        <taxon>Fungi incertae sedis</taxon>
        <taxon>Mucoromycota</taxon>
        <taxon>Mortierellomycotina</taxon>
        <taxon>Mortierellomycetes</taxon>
        <taxon>Mortierellales</taxon>
        <taxon>Mortierellaceae</taxon>
        <taxon>Actinomortierella</taxon>
    </lineage>
</organism>
<feature type="compositionally biased region" description="Basic and acidic residues" evidence="1">
    <location>
        <begin position="43"/>
        <end position="55"/>
    </location>
</feature>
<dbReference type="SUPFAM" id="SSF56112">
    <property type="entry name" value="Protein kinase-like (PK-like)"/>
    <property type="match status" value="1"/>
</dbReference>
<feature type="region of interest" description="Disordered" evidence="1">
    <location>
        <begin position="34"/>
        <end position="55"/>
    </location>
</feature>
<dbReference type="InterPro" id="IPR051681">
    <property type="entry name" value="Ser/Thr_Kinases-Pseudokinases"/>
</dbReference>
<dbReference type="GO" id="GO:0004674">
    <property type="term" value="F:protein serine/threonine kinase activity"/>
    <property type="evidence" value="ECO:0007669"/>
    <property type="project" value="TreeGrafter"/>
</dbReference>
<dbReference type="GO" id="GO:0005524">
    <property type="term" value="F:ATP binding"/>
    <property type="evidence" value="ECO:0007669"/>
    <property type="project" value="InterPro"/>
</dbReference>
<protein>
    <recommendedName>
        <fullName evidence="2">Protein kinase domain-containing protein</fullName>
    </recommendedName>
</protein>
<dbReference type="InterPro" id="IPR000719">
    <property type="entry name" value="Prot_kinase_dom"/>
</dbReference>
<keyword evidence="4" id="KW-1185">Reference proteome</keyword>
<evidence type="ECO:0000313" key="3">
    <source>
        <dbReference type="EMBL" id="KAG0251777.1"/>
    </source>
</evidence>
<dbReference type="Pfam" id="PF07714">
    <property type="entry name" value="PK_Tyr_Ser-Thr"/>
    <property type="match status" value="1"/>
</dbReference>
<name>A0A9P6PTL7_9FUNG</name>
<proteinExistence type="predicted"/>
<reference evidence="3" key="1">
    <citation type="journal article" date="2020" name="Fungal Divers.">
        <title>Resolving the Mortierellaceae phylogeny through synthesis of multi-gene phylogenetics and phylogenomics.</title>
        <authorList>
            <person name="Vandepol N."/>
            <person name="Liber J."/>
            <person name="Desiro A."/>
            <person name="Na H."/>
            <person name="Kennedy M."/>
            <person name="Barry K."/>
            <person name="Grigoriev I.V."/>
            <person name="Miller A.N."/>
            <person name="O'Donnell K."/>
            <person name="Stajich J.E."/>
            <person name="Bonito G."/>
        </authorList>
    </citation>
    <scope>NUCLEOTIDE SEQUENCE</scope>
    <source>
        <strain evidence="3">BC1065</strain>
    </source>
</reference>
<accession>A0A9P6PTL7</accession>
<evidence type="ECO:0000313" key="4">
    <source>
        <dbReference type="Proteomes" id="UP000807716"/>
    </source>
</evidence>
<dbReference type="Proteomes" id="UP000807716">
    <property type="component" value="Unassembled WGS sequence"/>
</dbReference>
<dbReference type="Pfam" id="PF08238">
    <property type="entry name" value="Sel1"/>
    <property type="match status" value="2"/>
</dbReference>
<evidence type="ECO:0000259" key="2">
    <source>
        <dbReference type="PROSITE" id="PS50011"/>
    </source>
</evidence>
<dbReference type="AlphaFoldDB" id="A0A9P6PTL7"/>
<comment type="caution">
    <text evidence="3">The sequence shown here is derived from an EMBL/GenBank/DDBJ whole genome shotgun (WGS) entry which is preliminary data.</text>
</comment>
<dbReference type="PANTHER" id="PTHR44329">
    <property type="entry name" value="SERINE/THREONINE-PROTEIN KINASE TNNI3K-RELATED"/>
    <property type="match status" value="1"/>
</dbReference>
<dbReference type="Gene3D" id="1.10.510.10">
    <property type="entry name" value="Transferase(Phosphotransferase) domain 1"/>
    <property type="match status" value="1"/>
</dbReference>
<evidence type="ECO:0000256" key="1">
    <source>
        <dbReference type="SAM" id="MobiDB-lite"/>
    </source>
</evidence>
<feature type="domain" description="Protein kinase" evidence="2">
    <location>
        <begin position="1"/>
        <end position="106"/>
    </location>
</feature>
<sequence>MAPEVFGRKPQYSAKSDMYALGMVMWEMAANSTMPFSDQSDNSEARELVKRGEREELPENTPAVYRHWVERCWEHHPAKRLDAGEMTVDDETRAIQALRQQCHAQVKLAGLYAKGNWVAKDESESFRWYMQAASQGHVDAQFTVGELFMSGCGTPVSRSAAAVWYR</sequence>
<dbReference type="PROSITE" id="PS50011">
    <property type="entry name" value="PROTEIN_KINASE_DOM"/>
    <property type="match status" value="1"/>
</dbReference>
<gene>
    <name evidence="3" type="ORF">DFQ27_008559</name>
</gene>
<dbReference type="OrthoDB" id="2396177at2759"/>
<dbReference type="SMART" id="SM00671">
    <property type="entry name" value="SEL1"/>
    <property type="match status" value="1"/>
</dbReference>
<dbReference type="InterPro" id="IPR006597">
    <property type="entry name" value="Sel1-like"/>
</dbReference>
<dbReference type="InterPro" id="IPR001245">
    <property type="entry name" value="Ser-Thr/Tyr_kinase_cat_dom"/>
</dbReference>
<dbReference type="SUPFAM" id="SSF81901">
    <property type="entry name" value="HCP-like"/>
    <property type="match status" value="1"/>
</dbReference>
<dbReference type="InterPro" id="IPR011009">
    <property type="entry name" value="Kinase-like_dom_sf"/>
</dbReference>
<dbReference type="EMBL" id="JAAAJB010000720">
    <property type="protein sequence ID" value="KAG0251777.1"/>
    <property type="molecule type" value="Genomic_DNA"/>
</dbReference>